<reference evidence="5" key="1">
    <citation type="journal article" date="2019" name="MBio">
        <title>Virus Genomes from Deep Sea Sediments Expand the Ocean Megavirome and Support Independent Origins of Viral Gigantism.</title>
        <authorList>
            <person name="Backstrom D."/>
            <person name="Yutin N."/>
            <person name="Jorgensen S.L."/>
            <person name="Dharamshi J."/>
            <person name="Homa F."/>
            <person name="Zaremba-Niedwiedzka K."/>
            <person name="Spang A."/>
            <person name="Wolf Y.I."/>
            <person name="Koonin E.V."/>
            <person name="Ettema T.J."/>
        </authorList>
    </citation>
    <scope>NUCLEOTIDE SEQUENCE</scope>
</reference>
<accession>A0A481YXC8</accession>
<keyword evidence="3" id="KW-0067">ATP-binding</keyword>
<protein>
    <submittedName>
        <fullName evidence="5">Aspartyl/asparaginyl-tRNA synthetase</fullName>
    </submittedName>
</protein>
<dbReference type="Pfam" id="PF00152">
    <property type="entry name" value="tRNA-synt_2"/>
    <property type="match status" value="1"/>
</dbReference>
<gene>
    <name evidence="5" type="ORF">LCMAC202_01050</name>
</gene>
<dbReference type="InterPro" id="IPR045864">
    <property type="entry name" value="aa-tRNA-synth_II/BPL/LPL"/>
</dbReference>
<dbReference type="EMBL" id="MK500369">
    <property type="protein sequence ID" value="QBK87769.1"/>
    <property type="molecule type" value="Genomic_DNA"/>
</dbReference>
<name>A0A481YXC8_9VIRU</name>
<dbReference type="SUPFAM" id="SSF55681">
    <property type="entry name" value="Class II aaRS and biotin synthetases"/>
    <property type="match status" value="1"/>
</dbReference>
<evidence type="ECO:0000256" key="3">
    <source>
        <dbReference type="ARBA" id="ARBA00022840"/>
    </source>
</evidence>
<proteinExistence type="predicted"/>
<evidence type="ECO:0000256" key="1">
    <source>
        <dbReference type="ARBA" id="ARBA00022598"/>
    </source>
</evidence>
<evidence type="ECO:0000313" key="5">
    <source>
        <dbReference type="EMBL" id="QBK87769.1"/>
    </source>
</evidence>
<dbReference type="InterPro" id="IPR004364">
    <property type="entry name" value="Aa-tRNA-synt_II"/>
</dbReference>
<dbReference type="GO" id="GO:0005524">
    <property type="term" value="F:ATP binding"/>
    <property type="evidence" value="ECO:0007669"/>
    <property type="project" value="InterPro"/>
</dbReference>
<evidence type="ECO:0000259" key="4">
    <source>
        <dbReference type="Pfam" id="PF00152"/>
    </source>
</evidence>
<organism evidence="5">
    <name type="scientific">Marseillevirus LCMAC202</name>
    <dbReference type="NCBI Taxonomy" id="2506606"/>
    <lineage>
        <taxon>Viruses</taxon>
        <taxon>Varidnaviria</taxon>
        <taxon>Bamfordvirae</taxon>
        <taxon>Nucleocytoviricota</taxon>
        <taxon>Megaviricetes</taxon>
        <taxon>Pimascovirales</taxon>
        <taxon>Pimascovirales incertae sedis</taxon>
        <taxon>Marseilleviridae</taxon>
    </lineage>
</organism>
<feature type="domain" description="Aminoacyl-tRNA synthetase class II (D/K/N)" evidence="4">
    <location>
        <begin position="14"/>
        <end position="289"/>
    </location>
</feature>
<evidence type="ECO:0000256" key="2">
    <source>
        <dbReference type="ARBA" id="ARBA00022741"/>
    </source>
</evidence>
<keyword evidence="5" id="KW-0030">Aminoacyl-tRNA synthetase</keyword>
<sequence length="301" mass="34371">MQTGDVDSLEFNYVIRKLREYCYQQGFIEAGVQHRRSILAACEDPETISEYNHGGQVWPLPQTGQMQLELEMLKRSKVPGFFTLTYSYRNEPNPIPNRHDLTFPMFEFELHGGIEDLIRFEAGLLRYLGFNIPEQLKVFDPSQSNTEHTANRGDWDDIAAFLGVTGNDIGHSDEKRIGQIFGPVFFLTNFPNKTSPFWNMRQNPDKPGHALKCDVIIHGMETFGSAERAVDRDQMLSEFKTISGGGYANLLYSKFTHERVDKEMNNYLAHTFFNRCGGGIGMTRLIRGMLLEGLLPENLTE</sequence>
<keyword evidence="1" id="KW-0436">Ligase</keyword>
<keyword evidence="2" id="KW-0547">Nucleotide-binding</keyword>
<dbReference type="GO" id="GO:0004812">
    <property type="term" value="F:aminoacyl-tRNA ligase activity"/>
    <property type="evidence" value="ECO:0007669"/>
    <property type="project" value="UniProtKB-KW"/>
</dbReference>
<dbReference type="Gene3D" id="3.30.930.10">
    <property type="entry name" value="Bira Bifunctional Protein, Domain 2"/>
    <property type="match status" value="1"/>
</dbReference>